<dbReference type="InterPro" id="IPR012318">
    <property type="entry name" value="HTH_CRP"/>
</dbReference>
<dbReference type="PROSITE" id="PS51063">
    <property type="entry name" value="HTH_CRP_2"/>
    <property type="match status" value="1"/>
</dbReference>
<accession>A0A4R4FCJ1</accession>
<dbReference type="CDD" id="cd00038">
    <property type="entry name" value="CAP_ED"/>
    <property type="match status" value="1"/>
</dbReference>
<evidence type="ECO:0000256" key="1">
    <source>
        <dbReference type="ARBA" id="ARBA00023002"/>
    </source>
</evidence>
<dbReference type="InterPro" id="IPR014710">
    <property type="entry name" value="RmlC-like_jellyroll"/>
</dbReference>
<dbReference type="InterPro" id="IPR029061">
    <property type="entry name" value="THDP-binding"/>
</dbReference>
<keyword evidence="2" id="KW-0805">Transcription regulation</keyword>
<dbReference type="InterPro" id="IPR051479">
    <property type="entry name" value="PorB-like"/>
</dbReference>
<comment type="caution">
    <text evidence="7">The sequence shown here is derived from an EMBL/GenBank/DDBJ whole genome shotgun (WGS) entry which is preliminary data.</text>
</comment>
<dbReference type="InterPro" id="IPR036390">
    <property type="entry name" value="WH_DNA-bd_sf"/>
</dbReference>
<dbReference type="Pfam" id="PF00027">
    <property type="entry name" value="cNMP_binding"/>
    <property type="match status" value="1"/>
</dbReference>
<dbReference type="Gene3D" id="3.40.50.970">
    <property type="match status" value="1"/>
</dbReference>
<dbReference type="GO" id="GO:0016491">
    <property type="term" value="F:oxidoreductase activity"/>
    <property type="evidence" value="ECO:0007669"/>
    <property type="project" value="UniProtKB-KW"/>
</dbReference>
<evidence type="ECO:0000259" key="5">
    <source>
        <dbReference type="PROSITE" id="PS50042"/>
    </source>
</evidence>
<keyword evidence="8" id="KW-1185">Reference proteome</keyword>
<dbReference type="InterPro" id="IPR018490">
    <property type="entry name" value="cNMP-bd_dom_sf"/>
</dbReference>
<keyword evidence="1" id="KW-0560">Oxidoreductase</keyword>
<dbReference type="SUPFAM" id="SSF52518">
    <property type="entry name" value="Thiamin diphosphate-binding fold (THDP-binding)"/>
    <property type="match status" value="1"/>
</dbReference>
<feature type="domain" description="HTH crp-type" evidence="6">
    <location>
        <begin position="141"/>
        <end position="222"/>
    </location>
</feature>
<dbReference type="PANTHER" id="PTHR42897:SF2">
    <property type="entry name" value="PYRUVATE SYNTHASE SUBUNIT PORB"/>
    <property type="match status" value="1"/>
</dbReference>
<evidence type="ECO:0000259" key="6">
    <source>
        <dbReference type="PROSITE" id="PS51063"/>
    </source>
</evidence>
<dbReference type="PANTHER" id="PTHR42897">
    <property type="entry name" value="PYRUVATE SYNTHASE SUBUNIT PORB"/>
    <property type="match status" value="1"/>
</dbReference>
<dbReference type="SUPFAM" id="SSF46785">
    <property type="entry name" value="Winged helix' DNA-binding domain"/>
    <property type="match status" value="1"/>
</dbReference>
<evidence type="ECO:0000256" key="2">
    <source>
        <dbReference type="ARBA" id="ARBA00023015"/>
    </source>
</evidence>
<evidence type="ECO:0000313" key="8">
    <source>
        <dbReference type="Proteomes" id="UP000295710"/>
    </source>
</evidence>
<dbReference type="AlphaFoldDB" id="A0A4R4FCJ1"/>
<dbReference type="InterPro" id="IPR000595">
    <property type="entry name" value="cNMP-bd_dom"/>
</dbReference>
<dbReference type="EMBL" id="SMMX01000024">
    <property type="protein sequence ID" value="TDA20316.1"/>
    <property type="molecule type" value="Genomic_DNA"/>
</dbReference>
<dbReference type="SUPFAM" id="SSF51206">
    <property type="entry name" value="cAMP-binding domain-like"/>
    <property type="match status" value="1"/>
</dbReference>
<gene>
    <name evidence="7" type="ORF">E1963_17630</name>
</gene>
<proteinExistence type="predicted"/>
<keyword evidence="3" id="KW-0238">DNA-binding</keyword>
<feature type="domain" description="Cyclic nucleotide-binding" evidence="5">
    <location>
        <begin position="25"/>
        <end position="127"/>
    </location>
</feature>
<keyword evidence="4" id="KW-0804">Transcription</keyword>
<dbReference type="Pfam" id="PF13545">
    <property type="entry name" value="HTH_Crp_2"/>
    <property type="match status" value="1"/>
</dbReference>
<organism evidence="7 8">
    <name type="scientific">Extibacter muris</name>
    <dbReference type="NCBI Taxonomy" id="1796622"/>
    <lineage>
        <taxon>Bacteria</taxon>
        <taxon>Bacillati</taxon>
        <taxon>Bacillota</taxon>
        <taxon>Clostridia</taxon>
        <taxon>Lachnospirales</taxon>
        <taxon>Lachnospiraceae</taxon>
        <taxon>Extibacter</taxon>
    </lineage>
</organism>
<evidence type="ECO:0000256" key="4">
    <source>
        <dbReference type="ARBA" id="ARBA00023163"/>
    </source>
</evidence>
<dbReference type="Proteomes" id="UP000295710">
    <property type="component" value="Unassembled WGS sequence"/>
</dbReference>
<dbReference type="GO" id="GO:0006355">
    <property type="term" value="P:regulation of DNA-templated transcription"/>
    <property type="evidence" value="ECO:0007669"/>
    <property type="project" value="InterPro"/>
</dbReference>
<evidence type="ECO:0000313" key="7">
    <source>
        <dbReference type="EMBL" id="TDA20316.1"/>
    </source>
</evidence>
<sequence length="288" mass="33209">MNRHGYFFMKKCHLYWRMSRQRWNYVLTKGIRYYLPGGRNPYVYIVGTGVVRILTGDENGIEKHLMIAGPGSLLGNLSSLDGYPSLFTAATAEENCRLYRTTGPIFTRMTAEIPGFKDFLIQDLCAKMRILAGNISSLSFQTADVRIVRAFLYLIRESGTRCGRGIKINIPFTHQEMADLVYSNRVTVSRFFSRLKYLHMFNPCLTGWGIKADTSIEVSRLAVESNFFPLYEVENGSFTINKTFKEPKPVKEYLGRMKKFKHLNEEEAEEIQELVDYKWNRLTKLAGL</sequence>
<dbReference type="PROSITE" id="PS50042">
    <property type="entry name" value="CNMP_BINDING_3"/>
    <property type="match status" value="1"/>
</dbReference>
<reference evidence="7 8" key="1">
    <citation type="journal article" date="2016" name="Nat. Microbiol.">
        <title>The Mouse Intestinal Bacterial Collection (miBC) provides host-specific insight into cultured diversity and functional potential of the gut microbiota.</title>
        <authorList>
            <person name="Lagkouvardos I."/>
            <person name="Pukall R."/>
            <person name="Abt B."/>
            <person name="Foesel B.U."/>
            <person name="Meier-Kolthoff J.P."/>
            <person name="Kumar N."/>
            <person name="Bresciani A."/>
            <person name="Martinez I."/>
            <person name="Just S."/>
            <person name="Ziegler C."/>
            <person name="Brugiroux S."/>
            <person name="Garzetti D."/>
            <person name="Wenning M."/>
            <person name="Bui T.P."/>
            <person name="Wang J."/>
            <person name="Hugenholtz F."/>
            <person name="Plugge C.M."/>
            <person name="Peterson D.A."/>
            <person name="Hornef M.W."/>
            <person name="Baines J.F."/>
            <person name="Smidt H."/>
            <person name="Walter J."/>
            <person name="Kristiansen K."/>
            <person name="Nielsen H.B."/>
            <person name="Haller D."/>
            <person name="Overmann J."/>
            <person name="Stecher B."/>
            <person name="Clavel T."/>
        </authorList>
    </citation>
    <scope>NUCLEOTIDE SEQUENCE [LARGE SCALE GENOMIC DNA]</scope>
    <source>
        <strain evidence="7 8">DSM 28560</strain>
    </source>
</reference>
<protein>
    <submittedName>
        <fullName evidence="7">Cyclic nucleotide-binding domain-containing protein</fullName>
    </submittedName>
</protein>
<evidence type="ECO:0000256" key="3">
    <source>
        <dbReference type="ARBA" id="ARBA00023125"/>
    </source>
</evidence>
<name>A0A4R4FCJ1_9FIRM</name>
<dbReference type="Gene3D" id="2.60.120.10">
    <property type="entry name" value="Jelly Rolls"/>
    <property type="match status" value="1"/>
</dbReference>
<dbReference type="GO" id="GO:0003677">
    <property type="term" value="F:DNA binding"/>
    <property type="evidence" value="ECO:0007669"/>
    <property type="project" value="UniProtKB-KW"/>
</dbReference>